<dbReference type="Proteomes" id="UP000469452">
    <property type="component" value="Unassembled WGS sequence"/>
</dbReference>
<organism evidence="2 3">
    <name type="scientific">Aphanomyces astaci</name>
    <name type="common">Crayfish plague agent</name>
    <dbReference type="NCBI Taxonomy" id="112090"/>
    <lineage>
        <taxon>Eukaryota</taxon>
        <taxon>Sar</taxon>
        <taxon>Stramenopiles</taxon>
        <taxon>Oomycota</taxon>
        <taxon>Saprolegniomycetes</taxon>
        <taxon>Saprolegniales</taxon>
        <taxon>Verrucalvaceae</taxon>
        <taxon>Aphanomyces</taxon>
    </lineage>
</organism>
<name>A0A6A5AB05_APHAT</name>
<feature type="transmembrane region" description="Helical" evidence="1">
    <location>
        <begin position="12"/>
        <end position="40"/>
    </location>
</feature>
<feature type="transmembrane region" description="Helical" evidence="1">
    <location>
        <begin position="152"/>
        <end position="173"/>
    </location>
</feature>
<evidence type="ECO:0000313" key="3">
    <source>
        <dbReference type="Proteomes" id="UP000469452"/>
    </source>
</evidence>
<feature type="non-terminal residue" evidence="2">
    <location>
        <position position="177"/>
    </location>
</feature>
<sequence>MVGAAPIRTASAAPVSVVASTSAEVAAVIAATFATIALWLVPHVAPLNAFGFIALSAAALAAKVTGLVAVVAFAVDRRIERVVRSVGVFAKTGDGPHRGELDRVAALARNAQEPRDVRPFWGAVAGGGHLAREFLELVGEGLKADLFAPIELIALSAFHVSYLVSTCWMYLFVTNNH</sequence>
<reference evidence="2 3" key="1">
    <citation type="submission" date="2019-06" db="EMBL/GenBank/DDBJ databases">
        <title>Genomics analysis of Aphanomyces spp. identifies a new class of oomycete effector associated with host adaptation.</title>
        <authorList>
            <person name="Gaulin E."/>
        </authorList>
    </citation>
    <scope>NUCLEOTIDE SEQUENCE [LARGE SCALE GENOMIC DNA]</scope>
    <source>
        <strain evidence="2 3">E</strain>
    </source>
</reference>
<accession>A0A6A5AB05</accession>
<dbReference type="AlphaFoldDB" id="A0A6A5AB05"/>
<proteinExistence type="predicted"/>
<keyword evidence="1" id="KW-0812">Transmembrane</keyword>
<evidence type="ECO:0000256" key="1">
    <source>
        <dbReference type="SAM" id="Phobius"/>
    </source>
</evidence>
<comment type="caution">
    <text evidence="2">The sequence shown here is derived from an EMBL/GenBank/DDBJ whole genome shotgun (WGS) entry which is preliminary data.</text>
</comment>
<dbReference type="EMBL" id="VJMI01013253">
    <property type="protein sequence ID" value="KAF0748255.1"/>
    <property type="molecule type" value="Genomic_DNA"/>
</dbReference>
<evidence type="ECO:0000313" key="2">
    <source>
        <dbReference type="EMBL" id="KAF0748255.1"/>
    </source>
</evidence>
<protein>
    <submittedName>
        <fullName evidence="2">Uncharacterized protein</fullName>
    </submittedName>
</protein>
<feature type="transmembrane region" description="Helical" evidence="1">
    <location>
        <begin position="52"/>
        <end position="75"/>
    </location>
</feature>
<keyword evidence="1" id="KW-0472">Membrane</keyword>
<keyword evidence="1" id="KW-1133">Transmembrane helix</keyword>
<gene>
    <name evidence="2" type="ORF">AaE_007409</name>
</gene>